<evidence type="ECO:0000313" key="3">
    <source>
        <dbReference type="EMBL" id="GJT55318.1"/>
    </source>
</evidence>
<feature type="domain" description="Reverse transcriptase zinc-binding" evidence="2">
    <location>
        <begin position="1"/>
        <end position="38"/>
    </location>
</feature>
<evidence type="ECO:0000256" key="1">
    <source>
        <dbReference type="SAM" id="Phobius"/>
    </source>
</evidence>
<feature type="transmembrane region" description="Helical" evidence="1">
    <location>
        <begin position="93"/>
        <end position="113"/>
    </location>
</feature>
<dbReference type="GO" id="GO:0003964">
    <property type="term" value="F:RNA-directed DNA polymerase activity"/>
    <property type="evidence" value="ECO:0007669"/>
    <property type="project" value="UniProtKB-KW"/>
</dbReference>
<protein>
    <submittedName>
        <fullName evidence="3">RNA-directed DNA polymerase, eukaryota</fullName>
    </submittedName>
</protein>
<reference evidence="3" key="1">
    <citation type="journal article" date="2022" name="Int. J. Mol. Sci.">
        <title>Draft Genome of Tanacetum Coccineum: Genomic Comparison of Closely Related Tanacetum-Family Plants.</title>
        <authorList>
            <person name="Yamashiro T."/>
            <person name="Shiraishi A."/>
            <person name="Nakayama K."/>
            <person name="Satake H."/>
        </authorList>
    </citation>
    <scope>NUCLEOTIDE SEQUENCE</scope>
</reference>
<sequence length="165" mass="19316">LPTRVNLSRRGVLLDSHLCPLCNAAMEDVQHVFFQCAWLGVFSKQQAVYRFGKDAWLMAVYVWVMICEFGINSVMIIDAIGHWVLLLLVTERYVFSEISLAAWGRVLGIIDLMRQKNKRMKQKGLIRHYEILQKMEDSTRYAKEGNMINIKDLLKRFGQRYEDKD</sequence>
<feature type="transmembrane region" description="Helical" evidence="1">
    <location>
        <begin position="55"/>
        <end position="81"/>
    </location>
</feature>
<dbReference type="InterPro" id="IPR026960">
    <property type="entry name" value="RVT-Znf"/>
</dbReference>
<dbReference type="EMBL" id="BQNB010016747">
    <property type="protein sequence ID" value="GJT55318.1"/>
    <property type="molecule type" value="Genomic_DNA"/>
</dbReference>
<comment type="caution">
    <text evidence="3">The sequence shown here is derived from an EMBL/GenBank/DDBJ whole genome shotgun (WGS) entry which is preliminary data.</text>
</comment>
<organism evidence="3 4">
    <name type="scientific">Tanacetum coccineum</name>
    <dbReference type="NCBI Taxonomy" id="301880"/>
    <lineage>
        <taxon>Eukaryota</taxon>
        <taxon>Viridiplantae</taxon>
        <taxon>Streptophyta</taxon>
        <taxon>Embryophyta</taxon>
        <taxon>Tracheophyta</taxon>
        <taxon>Spermatophyta</taxon>
        <taxon>Magnoliopsida</taxon>
        <taxon>eudicotyledons</taxon>
        <taxon>Gunneridae</taxon>
        <taxon>Pentapetalae</taxon>
        <taxon>asterids</taxon>
        <taxon>campanulids</taxon>
        <taxon>Asterales</taxon>
        <taxon>Asteraceae</taxon>
        <taxon>Asteroideae</taxon>
        <taxon>Anthemideae</taxon>
        <taxon>Anthemidinae</taxon>
        <taxon>Tanacetum</taxon>
    </lineage>
</organism>
<name>A0ABQ5EW97_9ASTR</name>
<dbReference type="Proteomes" id="UP001151760">
    <property type="component" value="Unassembled WGS sequence"/>
</dbReference>
<evidence type="ECO:0000313" key="4">
    <source>
        <dbReference type="Proteomes" id="UP001151760"/>
    </source>
</evidence>
<keyword evidence="1" id="KW-0812">Transmembrane</keyword>
<keyword evidence="3" id="KW-0695">RNA-directed DNA polymerase</keyword>
<keyword evidence="1" id="KW-1133">Transmembrane helix</keyword>
<accession>A0ABQ5EW97</accession>
<keyword evidence="3" id="KW-0548">Nucleotidyltransferase</keyword>
<keyword evidence="1" id="KW-0472">Membrane</keyword>
<gene>
    <name evidence="3" type="ORF">Tco_0990372</name>
</gene>
<reference evidence="3" key="2">
    <citation type="submission" date="2022-01" db="EMBL/GenBank/DDBJ databases">
        <authorList>
            <person name="Yamashiro T."/>
            <person name="Shiraishi A."/>
            <person name="Satake H."/>
            <person name="Nakayama K."/>
        </authorList>
    </citation>
    <scope>NUCLEOTIDE SEQUENCE</scope>
</reference>
<keyword evidence="4" id="KW-1185">Reference proteome</keyword>
<dbReference type="Pfam" id="PF13966">
    <property type="entry name" value="zf-RVT"/>
    <property type="match status" value="1"/>
</dbReference>
<feature type="non-terminal residue" evidence="3">
    <location>
        <position position="1"/>
    </location>
</feature>
<keyword evidence="3" id="KW-0808">Transferase</keyword>
<proteinExistence type="predicted"/>
<evidence type="ECO:0000259" key="2">
    <source>
        <dbReference type="Pfam" id="PF13966"/>
    </source>
</evidence>